<evidence type="ECO:0000313" key="14">
    <source>
        <dbReference type="Proteomes" id="UP001190700"/>
    </source>
</evidence>
<evidence type="ECO:0000256" key="8">
    <source>
        <dbReference type="RuleBase" id="RU365068"/>
    </source>
</evidence>
<feature type="compositionally biased region" description="Acidic residues" evidence="9">
    <location>
        <begin position="414"/>
        <end position="424"/>
    </location>
</feature>
<dbReference type="Pfam" id="PF00270">
    <property type="entry name" value="DEAD"/>
    <property type="match status" value="1"/>
</dbReference>
<feature type="short sequence motif" description="Q motif" evidence="6">
    <location>
        <begin position="170"/>
        <end position="199"/>
    </location>
</feature>
<feature type="domain" description="DEAD-box RNA helicase Q" evidence="12">
    <location>
        <begin position="170"/>
        <end position="199"/>
    </location>
</feature>
<dbReference type="InterPro" id="IPR011545">
    <property type="entry name" value="DEAD/DEAH_box_helicase_dom"/>
</dbReference>
<feature type="region of interest" description="Disordered" evidence="9">
    <location>
        <begin position="395"/>
        <end position="429"/>
    </location>
</feature>
<feature type="compositionally biased region" description="Basic residues" evidence="9">
    <location>
        <begin position="24"/>
        <end position="40"/>
    </location>
</feature>
<dbReference type="InterPro" id="IPR025313">
    <property type="entry name" value="SPB4-like_CTE"/>
</dbReference>
<reference evidence="13 14" key="1">
    <citation type="journal article" date="2015" name="Genome Biol. Evol.">
        <title>Comparative Genomics of a Bacterivorous Green Alga Reveals Evolutionary Causalities and Consequences of Phago-Mixotrophic Mode of Nutrition.</title>
        <authorList>
            <person name="Burns J.A."/>
            <person name="Paasch A."/>
            <person name="Narechania A."/>
            <person name="Kim E."/>
        </authorList>
    </citation>
    <scope>NUCLEOTIDE SEQUENCE [LARGE SCALE GENOMIC DNA]</scope>
    <source>
        <strain evidence="13 14">PLY_AMNH</strain>
    </source>
</reference>
<keyword evidence="1 7" id="KW-0547">Nucleotide-binding</keyword>
<dbReference type="SMART" id="SM00490">
    <property type="entry name" value="HELICc"/>
    <property type="match status" value="1"/>
</dbReference>
<keyword evidence="14" id="KW-1185">Reference proteome</keyword>
<dbReference type="Pfam" id="PF13959">
    <property type="entry name" value="CTE_SPB4"/>
    <property type="match status" value="1"/>
</dbReference>
<dbReference type="AlphaFoldDB" id="A0AAE0G3P0"/>
<dbReference type="Pfam" id="PF00271">
    <property type="entry name" value="Helicase_C"/>
    <property type="match status" value="1"/>
</dbReference>
<feature type="domain" description="Helicase C-terminal" evidence="11">
    <location>
        <begin position="457"/>
        <end position="639"/>
    </location>
</feature>
<keyword evidence="3 7" id="KW-0347">Helicase</keyword>
<name>A0AAE0G3P0_9CHLO</name>
<dbReference type="EC" id="3.6.4.13" evidence="8"/>
<comment type="similarity">
    <text evidence="7">Belongs to the DEAD box helicase family.</text>
</comment>
<dbReference type="GO" id="GO:0005524">
    <property type="term" value="F:ATP binding"/>
    <property type="evidence" value="ECO:0007669"/>
    <property type="project" value="UniProtKB-UniRule"/>
</dbReference>
<evidence type="ECO:0000256" key="3">
    <source>
        <dbReference type="ARBA" id="ARBA00022806"/>
    </source>
</evidence>
<evidence type="ECO:0000259" key="12">
    <source>
        <dbReference type="PROSITE" id="PS51195"/>
    </source>
</evidence>
<dbReference type="CDD" id="cd18787">
    <property type="entry name" value="SF2_C_DEAD"/>
    <property type="match status" value="1"/>
</dbReference>
<evidence type="ECO:0000256" key="4">
    <source>
        <dbReference type="ARBA" id="ARBA00022840"/>
    </source>
</evidence>
<evidence type="ECO:0000256" key="9">
    <source>
        <dbReference type="SAM" id="MobiDB-lite"/>
    </source>
</evidence>
<comment type="domain">
    <text evidence="8">The Q motif is unique to and characteristic of the DEAD box family of RNA helicases and controls ATP binding and hydrolysis.</text>
</comment>
<feature type="domain" description="Helicase ATP-binding" evidence="10">
    <location>
        <begin position="202"/>
        <end position="390"/>
    </location>
</feature>
<dbReference type="GO" id="GO:0016787">
    <property type="term" value="F:hydrolase activity"/>
    <property type="evidence" value="ECO:0007669"/>
    <property type="project" value="UniProtKB-KW"/>
</dbReference>
<organism evidence="13 14">
    <name type="scientific">Cymbomonas tetramitiformis</name>
    <dbReference type="NCBI Taxonomy" id="36881"/>
    <lineage>
        <taxon>Eukaryota</taxon>
        <taxon>Viridiplantae</taxon>
        <taxon>Chlorophyta</taxon>
        <taxon>Pyramimonadophyceae</taxon>
        <taxon>Pyramimonadales</taxon>
        <taxon>Pyramimonadaceae</taxon>
        <taxon>Cymbomonas</taxon>
    </lineage>
</organism>
<evidence type="ECO:0000256" key="7">
    <source>
        <dbReference type="RuleBase" id="RU000492"/>
    </source>
</evidence>
<keyword evidence="4 7" id="KW-0067">ATP-binding</keyword>
<comment type="catalytic activity">
    <reaction evidence="8">
        <text>ATP + H2O = ADP + phosphate + H(+)</text>
        <dbReference type="Rhea" id="RHEA:13065"/>
        <dbReference type="ChEBI" id="CHEBI:15377"/>
        <dbReference type="ChEBI" id="CHEBI:15378"/>
        <dbReference type="ChEBI" id="CHEBI:30616"/>
        <dbReference type="ChEBI" id="CHEBI:43474"/>
        <dbReference type="ChEBI" id="CHEBI:456216"/>
        <dbReference type="EC" id="3.6.4.13"/>
    </reaction>
</comment>
<feature type="compositionally biased region" description="Basic and acidic residues" evidence="9">
    <location>
        <begin position="41"/>
        <end position="66"/>
    </location>
</feature>
<dbReference type="SMART" id="SM01178">
    <property type="entry name" value="DUF4217"/>
    <property type="match status" value="1"/>
</dbReference>
<dbReference type="PANTHER" id="PTHR24031">
    <property type="entry name" value="RNA HELICASE"/>
    <property type="match status" value="1"/>
</dbReference>
<proteinExistence type="inferred from homology"/>
<dbReference type="GO" id="GO:0003724">
    <property type="term" value="F:RNA helicase activity"/>
    <property type="evidence" value="ECO:0007669"/>
    <property type="project" value="UniProtKB-EC"/>
</dbReference>
<dbReference type="Gene3D" id="3.40.50.300">
    <property type="entry name" value="P-loop containing nucleotide triphosphate hydrolases"/>
    <property type="match status" value="2"/>
</dbReference>
<keyword evidence="5 8" id="KW-0694">RNA-binding</keyword>
<evidence type="ECO:0000313" key="13">
    <source>
        <dbReference type="EMBL" id="KAK3270939.1"/>
    </source>
</evidence>
<dbReference type="Proteomes" id="UP001190700">
    <property type="component" value="Unassembled WGS sequence"/>
</dbReference>
<dbReference type="InterPro" id="IPR027417">
    <property type="entry name" value="P-loop_NTPase"/>
</dbReference>
<dbReference type="InterPro" id="IPR014001">
    <property type="entry name" value="Helicase_ATP-bd"/>
</dbReference>
<dbReference type="PROSITE" id="PS51192">
    <property type="entry name" value="HELICASE_ATP_BIND_1"/>
    <property type="match status" value="1"/>
</dbReference>
<dbReference type="EMBL" id="LGRX02010121">
    <property type="protein sequence ID" value="KAK3270939.1"/>
    <property type="molecule type" value="Genomic_DNA"/>
</dbReference>
<comment type="function">
    <text evidence="8">RNA helicase.</text>
</comment>
<dbReference type="PROSITE" id="PS51195">
    <property type="entry name" value="Q_MOTIF"/>
    <property type="match status" value="1"/>
</dbReference>
<sequence>MDYNEEGDGGFMLNLTSEVEDKKKVHRRGGVNRRLKRRRDFKTGSEKRFEASKSLISRENDVREVNAEDIGDPPAKRPRFVETTPSQKRLGPKSVKATTARPTISEAARKRTAGPVRVNGKKACSHQKRPSDSAFHAELVPPDTPPDSPLRDPEPLDEDTNTRLFGGDPSTFAGLGLAEKIVNQLQGSVGFSAPTKVQQQAIPPLLAGRDIMVRAETGSGKTHAYLAPIVSQLGEKQPRLLRADGTRALVLVPTRELCLQIVEAAEALKRPYHWLVAGMLVGGENRTHEKARLRKGVVIMAGTVGRLLDHLKNTEAFQIDQLSWLVLDEADRLLDMGFEEDLAEIISILNKKAELGDMGSKRRQNALLSATMHSGLQRLAQLSMRRPLTIGFSMDDARATSGGKTARGSKALGEEGEDQDGGGEGEEHHTVAEQGVCGAGARRAADPDLEHVSIPEQLRQVVLEVPFKRRLIGLVGLLRHRLLRRAKGAKAAGVKAVVFFSSCASVDFHHAALGALEAHGKAAVPAKLYRLHGNLPQVERTKTFTEFKKSSAGILMCTDVAARGLDFPAVNLIVQFDPPGEVADYVHRVGRTGRIGQQGEAVLFLQGYEWEYVEKLRAAGADVHDASLAPLLKALPELREIPEANSRWGMRETTSNDQAEAMQGRVEAAVASRAELKQLAEAAFLAFTRAYAAFPRSLRHIFHVKQLHLGHVACSFGLKGQPSRIGNAGQGKSTKGNSKERAKSYTLKKENWGEVPRGETKDAPGSTGKIRRGNGVEASTGYGGMVTSE</sequence>
<dbReference type="InterPro" id="IPR001650">
    <property type="entry name" value="Helicase_C-like"/>
</dbReference>
<evidence type="ECO:0000256" key="1">
    <source>
        <dbReference type="ARBA" id="ARBA00022741"/>
    </source>
</evidence>
<dbReference type="SUPFAM" id="SSF52540">
    <property type="entry name" value="P-loop containing nucleoside triphosphate hydrolases"/>
    <property type="match status" value="2"/>
</dbReference>
<evidence type="ECO:0000259" key="11">
    <source>
        <dbReference type="PROSITE" id="PS51194"/>
    </source>
</evidence>
<evidence type="ECO:0000256" key="2">
    <source>
        <dbReference type="ARBA" id="ARBA00022801"/>
    </source>
</evidence>
<dbReference type="InterPro" id="IPR000629">
    <property type="entry name" value="RNA-helicase_DEAD-box_CS"/>
</dbReference>
<protein>
    <recommendedName>
        <fullName evidence="8">ATP-dependent RNA helicase</fullName>
        <ecNumber evidence="8">3.6.4.13</ecNumber>
    </recommendedName>
</protein>
<evidence type="ECO:0000256" key="6">
    <source>
        <dbReference type="PROSITE-ProRule" id="PRU00552"/>
    </source>
</evidence>
<dbReference type="InterPro" id="IPR014014">
    <property type="entry name" value="RNA_helicase_DEAD_Q_motif"/>
</dbReference>
<keyword evidence="2 7" id="KW-0378">Hydrolase</keyword>
<feature type="region of interest" description="Disordered" evidence="9">
    <location>
        <begin position="22"/>
        <end position="164"/>
    </location>
</feature>
<dbReference type="GO" id="GO:0003723">
    <property type="term" value="F:RNA binding"/>
    <property type="evidence" value="ECO:0007669"/>
    <property type="project" value="UniProtKB-UniRule"/>
</dbReference>
<feature type="region of interest" description="Disordered" evidence="9">
    <location>
        <begin position="723"/>
        <end position="789"/>
    </location>
</feature>
<dbReference type="PROSITE" id="PS51194">
    <property type="entry name" value="HELICASE_CTER"/>
    <property type="match status" value="1"/>
</dbReference>
<dbReference type="PROSITE" id="PS00039">
    <property type="entry name" value="DEAD_ATP_HELICASE"/>
    <property type="match status" value="1"/>
</dbReference>
<evidence type="ECO:0000259" key="10">
    <source>
        <dbReference type="PROSITE" id="PS51192"/>
    </source>
</evidence>
<comment type="caution">
    <text evidence="13">The sequence shown here is derived from an EMBL/GenBank/DDBJ whole genome shotgun (WGS) entry which is preliminary data.</text>
</comment>
<dbReference type="CDD" id="cd17949">
    <property type="entry name" value="DEADc_DDX31"/>
    <property type="match status" value="1"/>
</dbReference>
<dbReference type="SMART" id="SM00487">
    <property type="entry name" value="DEXDc"/>
    <property type="match status" value="1"/>
</dbReference>
<gene>
    <name evidence="13" type="ORF">CYMTET_20691</name>
</gene>
<accession>A0AAE0G3P0</accession>
<feature type="compositionally biased region" description="Basic residues" evidence="9">
    <location>
        <begin position="119"/>
        <end position="128"/>
    </location>
</feature>
<evidence type="ECO:0000256" key="5">
    <source>
        <dbReference type="ARBA" id="ARBA00022884"/>
    </source>
</evidence>
<feature type="compositionally biased region" description="Basic and acidic residues" evidence="9">
    <location>
        <begin position="737"/>
        <end position="762"/>
    </location>
</feature>